<comment type="function">
    <text evidence="13">Couples transcription and DNA repair by recognizing RNA polymerase (RNAP) stalled at DNA lesions. Mediates ATP-dependent release of RNAP and its truncated transcript from the DNA, and recruitment of nucleotide excision repair machinery to the damaged site.</text>
</comment>
<gene>
    <name evidence="13 16" type="primary">mfd</name>
    <name evidence="16" type="ORF">HLPR_02270</name>
</gene>
<dbReference type="PROSITE" id="PS51192">
    <property type="entry name" value="HELICASE_ATP_BIND_1"/>
    <property type="match status" value="1"/>
</dbReference>
<accession>A0AAU9E0T0</accession>
<dbReference type="InterPro" id="IPR005118">
    <property type="entry name" value="TRCF_C"/>
</dbReference>
<dbReference type="SUPFAM" id="SSF141259">
    <property type="entry name" value="CarD-like"/>
    <property type="match status" value="1"/>
</dbReference>
<dbReference type="InterPro" id="IPR037235">
    <property type="entry name" value="TRCF-like_C_D7"/>
</dbReference>
<dbReference type="Gene3D" id="3.90.1150.50">
    <property type="entry name" value="Transcription-repair-coupling factor, D7 domain"/>
    <property type="match status" value="1"/>
</dbReference>
<dbReference type="AlphaFoldDB" id="A0AAU9E0T0"/>
<dbReference type="GO" id="GO:0005524">
    <property type="term" value="F:ATP binding"/>
    <property type="evidence" value="ECO:0007669"/>
    <property type="project" value="UniProtKB-UniRule"/>
</dbReference>
<evidence type="ECO:0000256" key="7">
    <source>
        <dbReference type="ARBA" id="ARBA00022840"/>
    </source>
</evidence>
<keyword evidence="9 13" id="KW-0234">DNA repair</keyword>
<dbReference type="Gene3D" id="3.30.2060.10">
    <property type="entry name" value="Penicillin-binding protein 1b domain"/>
    <property type="match status" value="1"/>
</dbReference>
<feature type="domain" description="Helicase ATP-binding" evidence="14">
    <location>
        <begin position="627"/>
        <end position="788"/>
    </location>
</feature>
<dbReference type="Pfam" id="PF00271">
    <property type="entry name" value="Helicase_C"/>
    <property type="match status" value="1"/>
</dbReference>
<evidence type="ECO:0000259" key="15">
    <source>
        <dbReference type="PROSITE" id="PS51194"/>
    </source>
</evidence>
<dbReference type="InterPro" id="IPR036101">
    <property type="entry name" value="CarD-like/TRCF_RID_sf"/>
</dbReference>
<comment type="similarity">
    <text evidence="11 13">In the C-terminal section; belongs to the helicase family. RecG subfamily.</text>
</comment>
<dbReference type="GO" id="GO:0003678">
    <property type="term" value="F:DNA helicase activity"/>
    <property type="evidence" value="ECO:0007669"/>
    <property type="project" value="TreeGrafter"/>
</dbReference>
<evidence type="ECO:0000256" key="12">
    <source>
        <dbReference type="ARBA" id="ARBA00070128"/>
    </source>
</evidence>
<dbReference type="Pfam" id="PF00270">
    <property type="entry name" value="DEAD"/>
    <property type="match status" value="1"/>
</dbReference>
<protein>
    <recommendedName>
        <fullName evidence="12 13">Transcription-repair-coupling factor</fullName>
        <shortName evidence="13">TRCF</shortName>
        <ecNumber evidence="13">3.6.4.-</ecNumber>
    </recommendedName>
</protein>
<dbReference type="CDD" id="cd17991">
    <property type="entry name" value="DEXHc_TRCF"/>
    <property type="match status" value="1"/>
</dbReference>
<evidence type="ECO:0000259" key="14">
    <source>
        <dbReference type="PROSITE" id="PS51192"/>
    </source>
</evidence>
<dbReference type="GO" id="GO:0006355">
    <property type="term" value="P:regulation of DNA-templated transcription"/>
    <property type="evidence" value="ECO:0007669"/>
    <property type="project" value="UniProtKB-UniRule"/>
</dbReference>
<comment type="subcellular location">
    <subcellularLocation>
        <location evidence="1 13">Cytoplasm</location>
    </subcellularLocation>
</comment>
<evidence type="ECO:0000256" key="6">
    <source>
        <dbReference type="ARBA" id="ARBA00022806"/>
    </source>
</evidence>
<dbReference type="Pfam" id="PF03461">
    <property type="entry name" value="TRCF"/>
    <property type="match status" value="1"/>
</dbReference>
<dbReference type="InterPro" id="IPR003711">
    <property type="entry name" value="CarD-like/TRCF_RID"/>
</dbReference>
<keyword evidence="17" id="KW-1185">Reference proteome</keyword>
<evidence type="ECO:0000256" key="8">
    <source>
        <dbReference type="ARBA" id="ARBA00023125"/>
    </source>
</evidence>
<comment type="similarity">
    <text evidence="10 13">In the N-terminal section; belongs to the UvrB family.</text>
</comment>
<keyword evidence="7 13" id="KW-0067">ATP-binding</keyword>
<proteinExistence type="inferred from homology"/>
<dbReference type="EMBL" id="AP028654">
    <property type="protein sequence ID" value="BEP27896.1"/>
    <property type="molecule type" value="Genomic_DNA"/>
</dbReference>
<name>A0AAU9E0T0_9FIRM</name>
<evidence type="ECO:0000256" key="3">
    <source>
        <dbReference type="ARBA" id="ARBA00022741"/>
    </source>
</evidence>
<dbReference type="PANTHER" id="PTHR47964:SF1">
    <property type="entry name" value="ATP-DEPENDENT DNA HELICASE HOMOLOG RECG, CHLOROPLASTIC"/>
    <property type="match status" value="1"/>
</dbReference>
<dbReference type="GO" id="GO:0003684">
    <property type="term" value="F:damaged DNA binding"/>
    <property type="evidence" value="ECO:0007669"/>
    <property type="project" value="InterPro"/>
</dbReference>
<dbReference type="GO" id="GO:0000716">
    <property type="term" value="P:transcription-coupled nucleotide-excision repair, DNA damage recognition"/>
    <property type="evidence" value="ECO:0007669"/>
    <property type="project" value="UniProtKB-UniRule"/>
</dbReference>
<dbReference type="SUPFAM" id="SSF143517">
    <property type="entry name" value="TRCF domain-like"/>
    <property type="match status" value="1"/>
</dbReference>
<dbReference type="Gene3D" id="2.40.10.170">
    <property type="match status" value="1"/>
</dbReference>
<dbReference type="Gene3D" id="3.40.50.300">
    <property type="entry name" value="P-loop containing nucleotide triphosphate hydrolases"/>
    <property type="match status" value="2"/>
</dbReference>
<dbReference type="FunFam" id="3.40.50.300:FF:000546">
    <property type="entry name" value="Transcription-repair-coupling factor"/>
    <property type="match status" value="1"/>
</dbReference>
<dbReference type="GO" id="GO:0005737">
    <property type="term" value="C:cytoplasm"/>
    <property type="evidence" value="ECO:0007669"/>
    <property type="project" value="UniProtKB-SubCell"/>
</dbReference>
<evidence type="ECO:0000313" key="16">
    <source>
        <dbReference type="EMBL" id="BEP27896.1"/>
    </source>
</evidence>
<dbReference type="InterPro" id="IPR011545">
    <property type="entry name" value="DEAD/DEAH_box_helicase_dom"/>
</dbReference>
<dbReference type="Proteomes" id="UP001321786">
    <property type="component" value="Chromosome"/>
</dbReference>
<dbReference type="SUPFAM" id="SSF52540">
    <property type="entry name" value="P-loop containing nucleoside triphosphate hydrolases"/>
    <property type="match status" value="4"/>
</dbReference>
<evidence type="ECO:0000256" key="10">
    <source>
        <dbReference type="ARBA" id="ARBA00061104"/>
    </source>
</evidence>
<dbReference type="SMART" id="SM00490">
    <property type="entry name" value="HELICc"/>
    <property type="match status" value="1"/>
</dbReference>
<keyword evidence="5 13" id="KW-0378">Hydrolase</keyword>
<reference evidence="16 17" key="1">
    <citation type="submission" date="2023-08" db="EMBL/GenBank/DDBJ databases">
        <title>Helicovermis profunda gen. nov., sp. nov., a novel mesophilic, fermentative bacterium within the Bacillota from a deep-sea hydrothermal vent chimney.</title>
        <authorList>
            <person name="Miyazaki U."/>
            <person name="Mizutani D."/>
            <person name="Hashimoto Y."/>
            <person name="Tame A."/>
            <person name="Sawayama S."/>
            <person name="Miyazaki J."/>
            <person name="Takai K."/>
            <person name="Nakagawa S."/>
        </authorList>
    </citation>
    <scope>NUCLEOTIDE SEQUENCE [LARGE SCALE GENOMIC DNA]</scope>
    <source>
        <strain evidence="16 17">S502</strain>
    </source>
</reference>
<keyword evidence="4 13" id="KW-0227">DNA damage</keyword>
<dbReference type="SMART" id="SM00982">
    <property type="entry name" value="TRCF"/>
    <property type="match status" value="1"/>
</dbReference>
<dbReference type="RefSeq" id="WP_338536256.1">
    <property type="nucleotide sequence ID" value="NZ_AP028654.1"/>
</dbReference>
<dbReference type="KEGG" id="hprf:HLPR_02270"/>
<dbReference type="EC" id="3.6.4.-" evidence="13"/>
<organism evidence="16 17">
    <name type="scientific">Helicovermis profundi</name>
    <dbReference type="NCBI Taxonomy" id="3065157"/>
    <lineage>
        <taxon>Bacteria</taxon>
        <taxon>Bacillati</taxon>
        <taxon>Bacillota</taxon>
        <taxon>Clostridia</taxon>
        <taxon>Helicovermis</taxon>
    </lineage>
</organism>
<keyword evidence="2 13" id="KW-0963">Cytoplasm</keyword>
<dbReference type="Gene3D" id="3.40.50.11180">
    <property type="match status" value="1"/>
</dbReference>
<evidence type="ECO:0000256" key="4">
    <source>
        <dbReference type="ARBA" id="ARBA00022763"/>
    </source>
</evidence>
<dbReference type="InterPro" id="IPR001650">
    <property type="entry name" value="Helicase_C-like"/>
</dbReference>
<dbReference type="Pfam" id="PF17757">
    <property type="entry name" value="UvrB_inter"/>
    <property type="match status" value="1"/>
</dbReference>
<feature type="domain" description="Helicase C-terminal" evidence="15">
    <location>
        <begin position="797"/>
        <end position="963"/>
    </location>
</feature>
<dbReference type="PROSITE" id="PS51194">
    <property type="entry name" value="HELICASE_CTER"/>
    <property type="match status" value="1"/>
</dbReference>
<evidence type="ECO:0000313" key="17">
    <source>
        <dbReference type="Proteomes" id="UP001321786"/>
    </source>
</evidence>
<dbReference type="Pfam" id="PF02559">
    <property type="entry name" value="CarD_TRCF_RID"/>
    <property type="match status" value="1"/>
</dbReference>
<dbReference type="HAMAP" id="MF_00969">
    <property type="entry name" value="TRCF"/>
    <property type="match status" value="1"/>
</dbReference>
<dbReference type="InterPro" id="IPR041471">
    <property type="entry name" value="UvrB_inter"/>
</dbReference>
<keyword evidence="8 13" id="KW-0238">DNA-binding</keyword>
<evidence type="ECO:0000256" key="5">
    <source>
        <dbReference type="ARBA" id="ARBA00022801"/>
    </source>
</evidence>
<dbReference type="SMART" id="SM01058">
    <property type="entry name" value="CarD_TRCF"/>
    <property type="match status" value="1"/>
</dbReference>
<dbReference type="GO" id="GO:0016787">
    <property type="term" value="F:hydrolase activity"/>
    <property type="evidence" value="ECO:0007669"/>
    <property type="project" value="UniProtKB-KW"/>
</dbReference>
<dbReference type="InterPro" id="IPR027417">
    <property type="entry name" value="P-loop_NTPase"/>
</dbReference>
<dbReference type="InterPro" id="IPR014001">
    <property type="entry name" value="Helicase_ATP-bd"/>
</dbReference>
<sequence>MKKTFYNSISKSKEFLEINKSLKEGISPIYLHGLWSSVSAHLISAITNKGKKNTVIIVSDEIEAKLIEDDLKMFYKDVYRFPHREITFFDSFAHSRQIENKRIETINNIVIGSKGIFILTIDSIMQNVSSIEKYKNSILFDFSSTYDLEKLLIKLIEFGYERTELVESLGQFSIRGGILDIYSPMHEFPIRIEFFDDEIDSIRYFDLTNQLSIDKIDEAIIYVAREDILLEKEKIKLICALEKISSKEKTNAKVNELLDNLKNNIVINNLINYIGLIDDEKNTILDYFDNDSIVFFVNPLKIKEKAKFIREDFVENFKNNLENKKAFKEQSEIIMNFEFIVKKILKHKVVALDTIKKQINFLKFEEILKFNTIEAPLYHSKMDNFCKDIESFKYRGYKIIIVLNGNEKCERFKVELEDRGITANVDYEFFNEILTSQITIGSGELREGYILSTFKLIVLTEKEIFGLDNSRRIRKKRSKDRIIKSFNELTVGSYVVHENHGIGKYIGIDQLSVDGMKKDYLKIKYSGEDFLYIPVEQMDSLQKYIGSNEDKTKLSKMGGSEWKKSKTKVKKAIEDITEELMKLYSARSKQKGFVFSKDTEWQNQFESIFPYQETEDQLKCIEEIKSDMEKELPMERLLCGDVGYGKTEVAIRAVFKAVMDSKQVAILVPTTILAQQHYTNLVERFSKFPVRVDMLSRFRTKKQQDVIIENVRTGVVDVIIGTHRILSKDMEFKDLGLLIIDEEQRFGVKHKEKIKHLKKSVDVLSLTATPIPRTLHMSLIGIRDMSVIEDPPLDRYPIQTYVVEFDDNLIAEAISREVSRGGQVYFVHNRVNDIDKITLKLQSMVQGVDIRYAHGQMSERKLEKIMIDFTNKEFDVLVCTTIIETGLDIANTNTIIINNADKMGLSQLYQLRGRVGRSNRIAYAYLMYQKDKVLTEVAEKRLKALKEFTELGAGFKISMKDLEIRGTGNILGSQQHGHLASIGYEMYCKMLEESVSAAKGEIVVKPIETLVEFNINAYIPDDFVTVEEHKLDLYKKISSVRGREDCNKIEEEIEDRFGTLPQSVYNLIEISYAKSLGQTLRILVIRESDDGFSLKLDQSTPIDPRTIEKCFDEFKYRMKFNVGGKPYIKYRYIIQKQTKVQKLKELINVLEKINGFQFDDFVL</sequence>
<dbReference type="InterPro" id="IPR047112">
    <property type="entry name" value="RecG/Mfd"/>
</dbReference>
<keyword evidence="6" id="KW-0347">Helicase</keyword>
<dbReference type="NCBIfam" id="TIGR00580">
    <property type="entry name" value="mfd"/>
    <property type="match status" value="1"/>
</dbReference>
<evidence type="ECO:0000256" key="13">
    <source>
        <dbReference type="HAMAP-Rule" id="MF_00969"/>
    </source>
</evidence>
<dbReference type="InterPro" id="IPR004576">
    <property type="entry name" value="Mfd"/>
</dbReference>
<keyword evidence="3 13" id="KW-0547">Nucleotide-binding</keyword>
<dbReference type="SMART" id="SM00487">
    <property type="entry name" value="DEXDc"/>
    <property type="match status" value="1"/>
</dbReference>
<evidence type="ECO:0000256" key="9">
    <source>
        <dbReference type="ARBA" id="ARBA00023204"/>
    </source>
</evidence>
<dbReference type="PANTHER" id="PTHR47964">
    <property type="entry name" value="ATP-DEPENDENT DNA HELICASE HOMOLOG RECG, CHLOROPLASTIC"/>
    <property type="match status" value="1"/>
</dbReference>
<evidence type="ECO:0000256" key="1">
    <source>
        <dbReference type="ARBA" id="ARBA00004496"/>
    </source>
</evidence>
<evidence type="ECO:0000256" key="2">
    <source>
        <dbReference type="ARBA" id="ARBA00022490"/>
    </source>
</evidence>
<evidence type="ECO:0000256" key="11">
    <source>
        <dbReference type="ARBA" id="ARBA00061399"/>
    </source>
</evidence>